<keyword evidence="2" id="KW-0732">Signal</keyword>
<evidence type="ECO:0000256" key="2">
    <source>
        <dbReference type="SAM" id="SignalP"/>
    </source>
</evidence>
<name>A0A133S3U4_9FIRM</name>
<gene>
    <name evidence="3" type="ORF">HMPREF3233_01355</name>
</gene>
<sequence length="218" mass="23650">MFQRICAVAMFVAALFISVIPNADARQDIYAFTYNGNNWYVDRDSIDRSKPDGLLHFTVYTMIGLRYDVASGSEYYNADVYYYDQKLSTEGGQLLYRNPGILAAARVARQQPDAPKQAPKPVVAQQIASQSVAAQTAAQAVAPTAPKPNIVKALSTPVQAPVPANGPVKVNTQIPIVLPTGPVKKVAAKTVMTFHNTSKQTTGTTSESDETEANRTRK</sequence>
<evidence type="ECO:0000313" key="3">
    <source>
        <dbReference type="EMBL" id="KXA63278.1"/>
    </source>
</evidence>
<proteinExistence type="predicted"/>
<evidence type="ECO:0000313" key="4">
    <source>
        <dbReference type="Proteomes" id="UP000070226"/>
    </source>
</evidence>
<dbReference type="AlphaFoldDB" id="A0A133S3U4"/>
<dbReference type="EMBL" id="LRQT01000068">
    <property type="protein sequence ID" value="KXA63278.1"/>
    <property type="molecule type" value="Genomic_DNA"/>
</dbReference>
<protein>
    <recommendedName>
        <fullName evidence="5">Secreted protein</fullName>
    </recommendedName>
</protein>
<reference evidence="3 4" key="1">
    <citation type="submission" date="2016-01" db="EMBL/GenBank/DDBJ databases">
        <authorList>
            <person name="Oliw E.H."/>
        </authorList>
    </citation>
    <scope>NUCLEOTIDE SEQUENCE [LARGE SCALE GENOMIC DNA]</scope>
    <source>
        <strain evidence="3 4">CMW7756B</strain>
    </source>
</reference>
<dbReference type="Proteomes" id="UP000070226">
    <property type="component" value="Unassembled WGS sequence"/>
</dbReference>
<evidence type="ECO:0008006" key="5">
    <source>
        <dbReference type="Google" id="ProtNLM"/>
    </source>
</evidence>
<comment type="caution">
    <text evidence="3">The sequence shown here is derived from an EMBL/GenBank/DDBJ whole genome shotgun (WGS) entry which is preliminary data.</text>
</comment>
<organism evidence="3">
    <name type="scientific">Veillonella atypica</name>
    <dbReference type="NCBI Taxonomy" id="39777"/>
    <lineage>
        <taxon>Bacteria</taxon>
        <taxon>Bacillati</taxon>
        <taxon>Bacillota</taxon>
        <taxon>Negativicutes</taxon>
        <taxon>Veillonellales</taxon>
        <taxon>Veillonellaceae</taxon>
        <taxon>Veillonella</taxon>
    </lineage>
</organism>
<feature type="signal peptide" evidence="2">
    <location>
        <begin position="1"/>
        <end position="25"/>
    </location>
</feature>
<feature type="region of interest" description="Disordered" evidence="1">
    <location>
        <begin position="194"/>
        <end position="218"/>
    </location>
</feature>
<evidence type="ECO:0000256" key="1">
    <source>
        <dbReference type="SAM" id="MobiDB-lite"/>
    </source>
</evidence>
<accession>A0A133S3U4</accession>
<dbReference type="PATRIC" id="fig|39777.7.peg.1320"/>
<dbReference type="RefSeq" id="WP_060807726.1">
    <property type="nucleotide sequence ID" value="NZ_KQ958103.1"/>
</dbReference>
<feature type="chain" id="PRO_5007459197" description="Secreted protein" evidence="2">
    <location>
        <begin position="26"/>
        <end position="218"/>
    </location>
</feature>